<sequence length="190" mass="21561">MAQATDITPLLSSDSERPATVAELVQSAENHNWDENGSLKYFLRIADRSRRAGGAAVEALDMETAFIMFRRTAMIVIERLPEHREYYTSLTNVQRHHLQTNGADVLEHLDQLKSILEDRYDEWTRTHSNGLDNELDIQQPNSPSNRDNHSVLLTEDFRESSTVQAPPSQSFTLPNCSICTEPLQSPFMTS</sequence>
<dbReference type="Gene3D" id="1.20.58.80">
    <property type="entry name" value="Phosphotransferase system, lactose/cellobiose-type IIA subunit"/>
    <property type="match status" value="1"/>
</dbReference>
<dbReference type="PANTHER" id="PTHR12947:SF20">
    <property type="match status" value="1"/>
</dbReference>
<evidence type="ECO:0000313" key="3">
    <source>
        <dbReference type="EMBL" id="KAK7442038.1"/>
    </source>
</evidence>
<dbReference type="InterPro" id="IPR015063">
    <property type="entry name" value="USP8_dimer"/>
</dbReference>
<feature type="domain" description="USP8 dimerisation" evidence="2">
    <location>
        <begin position="21"/>
        <end position="121"/>
    </location>
</feature>
<keyword evidence="4" id="KW-1185">Reference proteome</keyword>
<name>A0ABR1IZP6_9AGAR</name>
<evidence type="ECO:0000256" key="1">
    <source>
        <dbReference type="SAM" id="MobiDB-lite"/>
    </source>
</evidence>
<evidence type="ECO:0000259" key="2">
    <source>
        <dbReference type="Pfam" id="PF08969"/>
    </source>
</evidence>
<dbReference type="Pfam" id="PF08969">
    <property type="entry name" value="USP8_dimer"/>
    <property type="match status" value="1"/>
</dbReference>
<feature type="compositionally biased region" description="Polar residues" evidence="1">
    <location>
        <begin position="127"/>
        <end position="145"/>
    </location>
</feature>
<dbReference type="Proteomes" id="UP001498398">
    <property type="component" value="Unassembled WGS sequence"/>
</dbReference>
<organism evidence="3 4">
    <name type="scientific">Marasmiellus scandens</name>
    <dbReference type="NCBI Taxonomy" id="2682957"/>
    <lineage>
        <taxon>Eukaryota</taxon>
        <taxon>Fungi</taxon>
        <taxon>Dikarya</taxon>
        <taxon>Basidiomycota</taxon>
        <taxon>Agaricomycotina</taxon>
        <taxon>Agaricomycetes</taxon>
        <taxon>Agaricomycetidae</taxon>
        <taxon>Agaricales</taxon>
        <taxon>Marasmiineae</taxon>
        <taxon>Omphalotaceae</taxon>
        <taxon>Marasmiellus</taxon>
    </lineage>
</organism>
<dbReference type="EMBL" id="JBANRG010000060">
    <property type="protein sequence ID" value="KAK7442038.1"/>
    <property type="molecule type" value="Genomic_DNA"/>
</dbReference>
<accession>A0ABR1IZP6</accession>
<dbReference type="PANTHER" id="PTHR12947">
    <property type="entry name" value="AMSH-LIKE PROTEASE"/>
    <property type="match status" value="1"/>
</dbReference>
<feature type="region of interest" description="Disordered" evidence="1">
    <location>
        <begin position="127"/>
        <end position="149"/>
    </location>
</feature>
<evidence type="ECO:0000313" key="4">
    <source>
        <dbReference type="Proteomes" id="UP001498398"/>
    </source>
</evidence>
<gene>
    <name evidence="3" type="ORF">VKT23_016315</name>
</gene>
<comment type="caution">
    <text evidence="3">The sequence shown here is derived from an EMBL/GenBank/DDBJ whole genome shotgun (WGS) entry which is preliminary data.</text>
</comment>
<reference evidence="3 4" key="1">
    <citation type="submission" date="2024-01" db="EMBL/GenBank/DDBJ databases">
        <title>A draft genome for the cacao thread blight pathogen Marasmiellus scandens.</title>
        <authorList>
            <person name="Baruah I.K."/>
            <person name="Leung J."/>
            <person name="Bukari Y."/>
            <person name="Amoako-Attah I."/>
            <person name="Meinhardt L.W."/>
            <person name="Bailey B.A."/>
            <person name="Cohen S.P."/>
        </authorList>
    </citation>
    <scope>NUCLEOTIDE SEQUENCE [LARGE SCALE GENOMIC DNA]</scope>
    <source>
        <strain evidence="3 4">GH-19</strain>
    </source>
</reference>
<proteinExistence type="predicted"/>
<protein>
    <recommendedName>
        <fullName evidence="2">USP8 dimerisation domain-containing protein</fullName>
    </recommendedName>
</protein>